<dbReference type="CDD" id="cd06121">
    <property type="entry name" value="cupin_YML079wp"/>
    <property type="match status" value="1"/>
</dbReference>
<dbReference type="InterPro" id="IPR009327">
    <property type="entry name" value="Cupin_DUF985"/>
</dbReference>
<evidence type="ECO:0000313" key="3">
    <source>
        <dbReference type="Proteomes" id="UP001302429"/>
    </source>
</evidence>
<proteinExistence type="predicted"/>
<dbReference type="Pfam" id="PF06172">
    <property type="entry name" value="Cupin_5"/>
    <property type="match status" value="1"/>
</dbReference>
<feature type="domain" description="DUF985" evidence="1">
    <location>
        <begin position="4"/>
        <end position="144"/>
    </location>
</feature>
<sequence>MTAEDIITSLNLSPHPEGGWYRELWRSDIALGGNTAYAPDRASATAIYYLLETGQRSEWHRVDAHELWLWHAGDPLTLSIKAEWDDAPHHPILGTDLAAGQQPQIRISTNYWQAAEPVPTEGGAGYTLVSCIVSPGFEFSGFEMRSD</sequence>
<keyword evidence="3" id="KW-1185">Reference proteome</keyword>
<dbReference type="InterPro" id="IPR011051">
    <property type="entry name" value="RmlC_Cupin_sf"/>
</dbReference>
<gene>
    <name evidence="2" type="ORF">RB602_03875</name>
</gene>
<dbReference type="KEGG" id="acoa:RB602_03875"/>
<accession>A0AA97F9U5</accession>
<dbReference type="RefSeq" id="WP_317083121.1">
    <property type="nucleotide sequence ID" value="NZ_CP136594.1"/>
</dbReference>
<name>A0AA97F9U5_9SPHN</name>
<dbReference type="SUPFAM" id="SSF51182">
    <property type="entry name" value="RmlC-like cupins"/>
    <property type="match status" value="1"/>
</dbReference>
<evidence type="ECO:0000259" key="1">
    <source>
        <dbReference type="Pfam" id="PF06172"/>
    </source>
</evidence>
<evidence type="ECO:0000313" key="2">
    <source>
        <dbReference type="EMBL" id="WOE75863.1"/>
    </source>
</evidence>
<dbReference type="AlphaFoldDB" id="A0AA97F9U5"/>
<dbReference type="InterPro" id="IPR014710">
    <property type="entry name" value="RmlC-like_jellyroll"/>
</dbReference>
<dbReference type="InterPro" id="IPR039935">
    <property type="entry name" value="YML079W-like"/>
</dbReference>
<protein>
    <submittedName>
        <fullName evidence="2">Cupin domain-containing protein</fullName>
    </submittedName>
</protein>
<dbReference type="PANTHER" id="PTHR33387:SF3">
    <property type="entry name" value="DUF985 DOMAIN-CONTAINING PROTEIN"/>
    <property type="match status" value="1"/>
</dbReference>
<dbReference type="PANTHER" id="PTHR33387">
    <property type="entry name" value="RMLC-LIKE JELLY ROLL FOLD PROTEIN"/>
    <property type="match status" value="1"/>
</dbReference>
<organism evidence="2 3">
    <name type="scientific">Alterisphingorhabdus coralli</name>
    <dbReference type="NCBI Taxonomy" id="3071408"/>
    <lineage>
        <taxon>Bacteria</taxon>
        <taxon>Pseudomonadati</taxon>
        <taxon>Pseudomonadota</taxon>
        <taxon>Alphaproteobacteria</taxon>
        <taxon>Sphingomonadales</taxon>
        <taxon>Sphingomonadaceae</taxon>
        <taxon>Alterisphingorhabdus (ex Yan et al. 2024)</taxon>
    </lineage>
</organism>
<dbReference type="Proteomes" id="UP001302429">
    <property type="component" value="Chromosome"/>
</dbReference>
<dbReference type="EMBL" id="CP136594">
    <property type="protein sequence ID" value="WOE75863.1"/>
    <property type="molecule type" value="Genomic_DNA"/>
</dbReference>
<dbReference type="Gene3D" id="2.60.120.10">
    <property type="entry name" value="Jelly Rolls"/>
    <property type="match status" value="1"/>
</dbReference>
<reference evidence="2 3" key="1">
    <citation type="submission" date="2023-10" db="EMBL/GenBank/DDBJ databases">
        <title>Complete genome sequence of a Sphingomonadaceae bacterium.</title>
        <authorList>
            <person name="Yan C."/>
        </authorList>
    </citation>
    <scope>NUCLEOTIDE SEQUENCE [LARGE SCALE GENOMIC DNA]</scope>
    <source>
        <strain evidence="2 3">SCSIO 66989</strain>
    </source>
</reference>